<evidence type="ECO:0000313" key="1">
    <source>
        <dbReference type="EMBL" id="KAA6369630.1"/>
    </source>
</evidence>
<reference evidence="1 2" key="1">
    <citation type="submission" date="2019-03" db="EMBL/GenBank/DDBJ databases">
        <title>Single cell metagenomics reveals metabolic interactions within the superorganism composed of flagellate Streblomastix strix and complex community of Bacteroidetes bacteria on its surface.</title>
        <authorList>
            <person name="Treitli S.C."/>
            <person name="Kolisko M."/>
            <person name="Husnik F."/>
            <person name="Keeling P."/>
            <person name="Hampl V."/>
        </authorList>
    </citation>
    <scope>NUCLEOTIDE SEQUENCE [LARGE SCALE GENOMIC DNA]</scope>
    <source>
        <strain evidence="1">ST1C</strain>
    </source>
</reference>
<evidence type="ECO:0000313" key="2">
    <source>
        <dbReference type="Proteomes" id="UP000324800"/>
    </source>
</evidence>
<protein>
    <submittedName>
        <fullName evidence="1">Uncharacterized protein</fullName>
    </submittedName>
</protein>
<sequence>MIMTTIMDKIKSETTKTINYIWEEAGKEGEQFELKVQVMDRIMMIGLKIYIARLKNNNQNNSGPFAINENMTYLQFKQLQERQFICQIYEQLKKMLFTEYTIYLPTSVKKAMFLGQVLNQLIKKQRFQLQTFEQPNNYSQRKIIRNN</sequence>
<gene>
    <name evidence="1" type="ORF">EZS28_034844</name>
</gene>
<dbReference type="AlphaFoldDB" id="A0A5J4UI29"/>
<accession>A0A5J4UI29</accession>
<dbReference type="Proteomes" id="UP000324800">
    <property type="component" value="Unassembled WGS sequence"/>
</dbReference>
<organism evidence="1 2">
    <name type="scientific">Streblomastix strix</name>
    <dbReference type="NCBI Taxonomy" id="222440"/>
    <lineage>
        <taxon>Eukaryota</taxon>
        <taxon>Metamonada</taxon>
        <taxon>Preaxostyla</taxon>
        <taxon>Oxymonadida</taxon>
        <taxon>Streblomastigidae</taxon>
        <taxon>Streblomastix</taxon>
    </lineage>
</organism>
<name>A0A5J4UI29_9EUKA</name>
<proteinExistence type="predicted"/>
<dbReference type="EMBL" id="SNRW01016181">
    <property type="protein sequence ID" value="KAA6369630.1"/>
    <property type="molecule type" value="Genomic_DNA"/>
</dbReference>
<comment type="caution">
    <text evidence="1">The sequence shown here is derived from an EMBL/GenBank/DDBJ whole genome shotgun (WGS) entry which is preliminary data.</text>
</comment>